<keyword evidence="1" id="KW-1133">Transmembrane helix</keyword>
<proteinExistence type="predicted"/>
<dbReference type="EMBL" id="JACHMV010000001">
    <property type="protein sequence ID" value="MBB4773559.1"/>
    <property type="molecule type" value="Genomic_DNA"/>
</dbReference>
<feature type="transmembrane region" description="Helical" evidence="1">
    <location>
        <begin position="21"/>
        <end position="42"/>
    </location>
</feature>
<feature type="transmembrane region" description="Helical" evidence="1">
    <location>
        <begin position="161"/>
        <end position="183"/>
    </location>
</feature>
<feature type="transmembrane region" description="Helical" evidence="1">
    <location>
        <begin position="256"/>
        <end position="277"/>
    </location>
</feature>
<dbReference type="RefSeq" id="WP_184881732.1">
    <property type="nucleotide sequence ID" value="NZ_BAAAHD010000023.1"/>
</dbReference>
<reference evidence="3 4" key="2">
    <citation type="submission" date="2020-08" db="EMBL/GenBank/DDBJ databases">
        <title>Sequencing the genomes of 1000 actinobacteria strains.</title>
        <authorList>
            <person name="Klenk H.-P."/>
        </authorList>
    </citation>
    <scope>NUCLEOTIDE SEQUENCE [LARGE SCALE GENOMIC DNA]</scope>
    <source>
        <strain evidence="3 4">DSM 44772</strain>
    </source>
</reference>
<keyword evidence="1" id="KW-0472">Membrane</keyword>
<evidence type="ECO:0000313" key="4">
    <source>
        <dbReference type="Proteomes" id="UP000549343"/>
    </source>
</evidence>
<evidence type="ECO:0000313" key="2">
    <source>
        <dbReference type="EMBL" id="GAA0563232.1"/>
    </source>
</evidence>
<dbReference type="Proteomes" id="UP001501427">
    <property type="component" value="Unassembled WGS sequence"/>
</dbReference>
<evidence type="ECO:0000256" key="1">
    <source>
        <dbReference type="SAM" id="Phobius"/>
    </source>
</evidence>
<keyword evidence="5" id="KW-1185">Reference proteome</keyword>
<reference evidence="2 5" key="1">
    <citation type="journal article" date="2019" name="Int. J. Syst. Evol. Microbiol.">
        <title>The Global Catalogue of Microorganisms (GCM) 10K type strain sequencing project: providing services to taxonomists for standard genome sequencing and annotation.</title>
        <authorList>
            <consortium name="The Broad Institute Genomics Platform"/>
            <consortium name="The Broad Institute Genome Sequencing Center for Infectious Disease"/>
            <person name="Wu L."/>
            <person name="Ma J."/>
        </authorList>
    </citation>
    <scope>NUCLEOTIDE SEQUENCE [LARGE SCALE GENOMIC DNA]</scope>
    <source>
        <strain evidence="2 5">JCM 10667</strain>
    </source>
</reference>
<evidence type="ECO:0000313" key="3">
    <source>
        <dbReference type="EMBL" id="MBB4773559.1"/>
    </source>
</evidence>
<feature type="transmembrane region" description="Helical" evidence="1">
    <location>
        <begin position="190"/>
        <end position="210"/>
    </location>
</feature>
<evidence type="ECO:0000313" key="5">
    <source>
        <dbReference type="Proteomes" id="UP001501427"/>
    </source>
</evidence>
<name>A0A7W7IAL0_9ACTN</name>
<feature type="transmembrane region" description="Helical" evidence="1">
    <location>
        <begin position="79"/>
        <end position="102"/>
    </location>
</feature>
<gene>
    <name evidence="3" type="ORF">F4557_001977</name>
    <name evidence="2" type="ORF">GCM10009546_26850</name>
</gene>
<dbReference type="EMBL" id="BAAAHD010000023">
    <property type="protein sequence ID" value="GAA0563232.1"/>
    <property type="molecule type" value="Genomic_DNA"/>
</dbReference>
<feature type="transmembrane region" description="Helical" evidence="1">
    <location>
        <begin position="114"/>
        <end position="141"/>
    </location>
</feature>
<organism evidence="3 4">
    <name type="scientific">Actinomadura livida</name>
    <dbReference type="NCBI Taxonomy" id="79909"/>
    <lineage>
        <taxon>Bacteria</taxon>
        <taxon>Bacillati</taxon>
        <taxon>Actinomycetota</taxon>
        <taxon>Actinomycetes</taxon>
        <taxon>Streptosporangiales</taxon>
        <taxon>Thermomonosporaceae</taxon>
        <taxon>Actinomadura</taxon>
    </lineage>
</organism>
<dbReference type="AlphaFoldDB" id="A0A7W7IAL0"/>
<protein>
    <submittedName>
        <fullName evidence="3">ABC-type transport system involved in multi-copper enzyme maturation permease subunit</fullName>
    </submittedName>
</protein>
<keyword evidence="1" id="KW-0812">Transmembrane</keyword>
<reference evidence="2" key="3">
    <citation type="submission" date="2023-12" db="EMBL/GenBank/DDBJ databases">
        <authorList>
            <person name="Sun Q."/>
            <person name="Inoue M."/>
        </authorList>
    </citation>
    <scope>NUCLEOTIDE SEQUENCE</scope>
    <source>
        <strain evidence="2">JCM 10667</strain>
    </source>
</reference>
<sequence length="282" mass="28115">MTALTASTRAEVLRLRRWPALWTLGGVWLLLNITFGYVFPYLSYRNGGGFANEGADPRQLLADVMPESVPVAVVQGMPMFGGAILFALGALTAGSGYGWGTWKTAFTQGPGRSAVLGGTLAALGGVVVAVVLGTFAIDLGIAASLASVEGQGIALPAAGDVARGLGGGVLILALWTAAGLAVGTLTRNPALAVALGLVWTLAVENLLRAVSSLLDWLGPVTDVLPGTAAGSIASAVGGNPVSEGGSPGVVDNLGGGAAVTVALCYLAVLVVVTGVLARRDVA</sequence>
<accession>A0A7W7IAL0</accession>
<comment type="caution">
    <text evidence="3">The sequence shown here is derived from an EMBL/GenBank/DDBJ whole genome shotgun (WGS) entry which is preliminary data.</text>
</comment>
<dbReference type="Proteomes" id="UP000549343">
    <property type="component" value="Unassembled WGS sequence"/>
</dbReference>